<gene>
    <name evidence="1" type="ORF">OOU_Y34scaffold00782g5</name>
</gene>
<accession>A0AA97NPY5</accession>
<dbReference type="Proteomes" id="UP000011086">
    <property type="component" value="Unassembled WGS sequence"/>
</dbReference>
<reference evidence="1" key="1">
    <citation type="journal article" date="2012" name="PLoS Genet.">
        <title>Comparative analysis of the genomes of two field isolates of the rice blast fungus Magnaporthe oryzae.</title>
        <authorList>
            <person name="Xue M."/>
            <person name="Yang J."/>
            <person name="Li Z."/>
            <person name="Hu S."/>
            <person name="Yao N."/>
            <person name="Dean R.A."/>
            <person name="Zhao W."/>
            <person name="Shen M."/>
            <person name="Zhang H."/>
            <person name="Li C."/>
            <person name="Liu L."/>
            <person name="Cao L."/>
            <person name="Xu X."/>
            <person name="Xing Y."/>
            <person name="Hsiang T."/>
            <person name="Zhang Z."/>
            <person name="Xu J.R."/>
            <person name="Peng Y.L."/>
        </authorList>
    </citation>
    <scope>NUCLEOTIDE SEQUENCE</scope>
    <source>
        <strain evidence="1">Y34</strain>
    </source>
</reference>
<proteinExistence type="predicted"/>
<evidence type="ECO:0000313" key="1">
    <source>
        <dbReference type="EMBL" id="ELQ34228.1"/>
    </source>
</evidence>
<dbReference type="AlphaFoldDB" id="A0AA97NPY5"/>
<dbReference type="EMBL" id="JH793507">
    <property type="protein sequence ID" value="ELQ34228.1"/>
    <property type="molecule type" value="Genomic_DNA"/>
</dbReference>
<name>A0AA97NPY5_PYRO3</name>
<sequence length="62" mass="7020">MVQGLWRSFHHVPDPVLLECLHALSEFGGGDSQVLDQRMDGHSFVPVLQASRVDRRHESLEP</sequence>
<protein>
    <submittedName>
        <fullName evidence="1">Uncharacterized protein</fullName>
    </submittedName>
</protein>
<organism evidence="1">
    <name type="scientific">Pyricularia oryzae (strain Y34)</name>
    <name type="common">Rice blast fungus</name>
    <name type="synonym">Magnaporthe oryzae</name>
    <dbReference type="NCBI Taxonomy" id="1143189"/>
    <lineage>
        <taxon>Eukaryota</taxon>
        <taxon>Fungi</taxon>
        <taxon>Dikarya</taxon>
        <taxon>Ascomycota</taxon>
        <taxon>Pezizomycotina</taxon>
        <taxon>Sordariomycetes</taxon>
        <taxon>Sordariomycetidae</taxon>
        <taxon>Magnaporthales</taxon>
        <taxon>Pyriculariaceae</taxon>
        <taxon>Pyricularia</taxon>
    </lineage>
</organism>